<dbReference type="Proteomes" id="UP000660704">
    <property type="component" value="Unassembled WGS sequence"/>
</dbReference>
<feature type="non-terminal residue" evidence="3">
    <location>
        <position position="1"/>
    </location>
</feature>
<accession>A0A851J3S1</accession>
<keyword evidence="1" id="KW-0175">Coiled coil</keyword>
<name>A0A851J3S1_9PASS</name>
<feature type="compositionally biased region" description="Basic and acidic residues" evidence="2">
    <location>
        <begin position="1"/>
        <end position="21"/>
    </location>
</feature>
<dbReference type="EMBL" id="WBMY01000720">
    <property type="protein sequence ID" value="NXB69868.1"/>
    <property type="molecule type" value="Genomic_DNA"/>
</dbReference>
<evidence type="ECO:0000256" key="1">
    <source>
        <dbReference type="SAM" id="Coils"/>
    </source>
</evidence>
<evidence type="ECO:0000313" key="3">
    <source>
        <dbReference type="EMBL" id="NXB69868.1"/>
    </source>
</evidence>
<feature type="coiled-coil region" evidence="1">
    <location>
        <begin position="87"/>
        <end position="114"/>
    </location>
</feature>
<gene>
    <name evidence="3" type="primary">Rsph10b</name>
    <name evidence="3" type="ORF">DONATR_R04996</name>
</gene>
<organism evidence="3 4">
    <name type="scientific">Donacobius atricapilla</name>
    <dbReference type="NCBI Taxonomy" id="237420"/>
    <lineage>
        <taxon>Eukaryota</taxon>
        <taxon>Metazoa</taxon>
        <taxon>Chordata</taxon>
        <taxon>Craniata</taxon>
        <taxon>Vertebrata</taxon>
        <taxon>Euteleostomi</taxon>
        <taxon>Archelosauria</taxon>
        <taxon>Archosauria</taxon>
        <taxon>Dinosauria</taxon>
        <taxon>Saurischia</taxon>
        <taxon>Theropoda</taxon>
        <taxon>Coelurosauria</taxon>
        <taxon>Aves</taxon>
        <taxon>Neognathae</taxon>
        <taxon>Neoaves</taxon>
        <taxon>Telluraves</taxon>
        <taxon>Australaves</taxon>
        <taxon>Passeriformes</taxon>
        <taxon>Mimidae</taxon>
        <taxon>Donacobius</taxon>
    </lineage>
</organism>
<keyword evidence="4" id="KW-1185">Reference proteome</keyword>
<comment type="caution">
    <text evidence="3">The sequence shown here is derived from an EMBL/GenBank/DDBJ whole genome shotgun (WGS) entry which is preliminary data.</text>
</comment>
<proteinExistence type="predicted"/>
<sequence length="126" mass="14655">VTPGENKDDESLSNRDGKEDQDSCLENEWSDETKEDKDDRKERLTLWMCQVETFFTTKLFPAFEHEKVLRDKIEENKKQDAELAGLRKIQAEELQRLIAEKEAEEAKRREAAVLEASLVTARRQAS</sequence>
<dbReference type="AlphaFoldDB" id="A0A851J3S1"/>
<evidence type="ECO:0000256" key="2">
    <source>
        <dbReference type="SAM" id="MobiDB-lite"/>
    </source>
</evidence>
<protein>
    <submittedName>
        <fullName evidence="3">RS10B protein</fullName>
    </submittedName>
</protein>
<evidence type="ECO:0000313" key="4">
    <source>
        <dbReference type="Proteomes" id="UP000660704"/>
    </source>
</evidence>
<feature type="non-terminal residue" evidence="3">
    <location>
        <position position="126"/>
    </location>
</feature>
<feature type="region of interest" description="Disordered" evidence="2">
    <location>
        <begin position="1"/>
        <end position="40"/>
    </location>
</feature>
<feature type="compositionally biased region" description="Basic and acidic residues" evidence="2">
    <location>
        <begin position="31"/>
        <end position="40"/>
    </location>
</feature>
<reference evidence="3" key="1">
    <citation type="submission" date="2019-09" db="EMBL/GenBank/DDBJ databases">
        <title>Bird 10,000 Genomes (B10K) Project - Family phase.</title>
        <authorList>
            <person name="Zhang G."/>
        </authorList>
    </citation>
    <scope>NUCLEOTIDE SEQUENCE</scope>
    <source>
        <strain evidence="3">B10K-DU-001-63</strain>
        <tissue evidence="3">Muscle</tissue>
    </source>
</reference>